<proteinExistence type="predicted"/>
<evidence type="ECO:0000256" key="1">
    <source>
        <dbReference type="SAM" id="MobiDB-lite"/>
    </source>
</evidence>
<protein>
    <submittedName>
        <fullName evidence="2">Cell wall protein-like</fullName>
    </submittedName>
</protein>
<dbReference type="AlphaFoldDB" id="Q6K2M9"/>
<accession>Q6K2M9</accession>
<reference evidence="3" key="1">
    <citation type="journal article" date="2005" name="Nature">
        <title>The map-based sequence of the rice genome.</title>
        <authorList>
            <consortium name="International rice genome sequencing project (IRGSP)"/>
            <person name="Matsumoto T."/>
            <person name="Wu J."/>
            <person name="Kanamori H."/>
            <person name="Katayose Y."/>
            <person name="Fujisawa M."/>
            <person name="Namiki N."/>
            <person name="Mizuno H."/>
            <person name="Yamamoto K."/>
            <person name="Antonio B.A."/>
            <person name="Baba T."/>
            <person name="Sakata K."/>
            <person name="Nagamura Y."/>
            <person name="Aoki H."/>
            <person name="Arikawa K."/>
            <person name="Arita K."/>
            <person name="Bito T."/>
            <person name="Chiden Y."/>
            <person name="Fujitsuka N."/>
            <person name="Fukunaka R."/>
            <person name="Hamada M."/>
            <person name="Harada C."/>
            <person name="Hayashi A."/>
            <person name="Hijishita S."/>
            <person name="Honda M."/>
            <person name="Hosokawa S."/>
            <person name="Ichikawa Y."/>
            <person name="Idonuma A."/>
            <person name="Iijima M."/>
            <person name="Ikeda M."/>
            <person name="Ikeno M."/>
            <person name="Ito K."/>
            <person name="Ito S."/>
            <person name="Ito T."/>
            <person name="Ito Y."/>
            <person name="Ito Y."/>
            <person name="Iwabuchi A."/>
            <person name="Kamiya K."/>
            <person name="Karasawa W."/>
            <person name="Kurita K."/>
            <person name="Katagiri S."/>
            <person name="Kikuta A."/>
            <person name="Kobayashi H."/>
            <person name="Kobayashi N."/>
            <person name="Machita K."/>
            <person name="Maehara T."/>
            <person name="Masukawa M."/>
            <person name="Mizubayashi T."/>
            <person name="Mukai Y."/>
            <person name="Nagasaki H."/>
            <person name="Nagata Y."/>
            <person name="Naito S."/>
            <person name="Nakashima M."/>
            <person name="Nakama Y."/>
            <person name="Nakamichi Y."/>
            <person name="Nakamura M."/>
            <person name="Meguro A."/>
            <person name="Negishi M."/>
            <person name="Ohta I."/>
            <person name="Ohta T."/>
            <person name="Okamoto M."/>
            <person name="Ono N."/>
            <person name="Saji S."/>
            <person name="Sakaguchi M."/>
            <person name="Sakai K."/>
            <person name="Shibata M."/>
            <person name="Shimokawa T."/>
            <person name="Song J."/>
            <person name="Takazaki Y."/>
            <person name="Terasawa K."/>
            <person name="Tsugane M."/>
            <person name="Tsuji K."/>
            <person name="Ueda S."/>
            <person name="Waki K."/>
            <person name="Yamagata H."/>
            <person name="Yamamoto M."/>
            <person name="Yamamoto S."/>
            <person name="Yamane H."/>
            <person name="Yoshiki S."/>
            <person name="Yoshihara R."/>
            <person name="Yukawa K."/>
            <person name="Zhong H."/>
            <person name="Yano M."/>
            <person name="Yuan Q."/>
            <person name="Ouyang S."/>
            <person name="Liu J."/>
            <person name="Jones K.M."/>
            <person name="Gansberger K."/>
            <person name="Moffat K."/>
            <person name="Hill J."/>
            <person name="Bera J."/>
            <person name="Fadrosh D."/>
            <person name="Jin S."/>
            <person name="Johri S."/>
            <person name="Kim M."/>
            <person name="Overton L."/>
            <person name="Reardon M."/>
            <person name="Tsitrin T."/>
            <person name="Vuong H."/>
            <person name="Weaver B."/>
            <person name="Ciecko A."/>
            <person name="Tallon L."/>
            <person name="Jackson J."/>
            <person name="Pai G."/>
            <person name="Aken S.V."/>
            <person name="Utterback T."/>
            <person name="Reidmuller S."/>
            <person name="Feldblyum T."/>
            <person name="Hsiao J."/>
            <person name="Zismann V."/>
            <person name="Iobst S."/>
            <person name="de Vazeille A.R."/>
            <person name="Buell C.R."/>
            <person name="Ying K."/>
            <person name="Li Y."/>
            <person name="Lu T."/>
            <person name="Huang Y."/>
            <person name="Zhao Q."/>
            <person name="Feng Q."/>
            <person name="Zhang L."/>
            <person name="Zhu J."/>
            <person name="Weng Q."/>
            <person name="Mu J."/>
            <person name="Lu Y."/>
            <person name="Fan D."/>
            <person name="Liu Y."/>
            <person name="Guan J."/>
            <person name="Zhang Y."/>
            <person name="Yu S."/>
            <person name="Liu X."/>
            <person name="Zhang Y."/>
            <person name="Hong G."/>
            <person name="Han B."/>
            <person name="Choisne N."/>
            <person name="Demange N."/>
            <person name="Orjeda G."/>
            <person name="Samain S."/>
            <person name="Cattolico L."/>
            <person name="Pelletier E."/>
            <person name="Couloux A."/>
            <person name="Segurens B."/>
            <person name="Wincker P."/>
            <person name="D'Hont A."/>
            <person name="Scarpelli C."/>
            <person name="Weissenbach J."/>
            <person name="Salanoubat M."/>
            <person name="Quetier F."/>
            <person name="Yu Y."/>
            <person name="Kim H.R."/>
            <person name="Rambo T."/>
            <person name="Currie J."/>
            <person name="Collura K."/>
            <person name="Luo M."/>
            <person name="Yang T."/>
            <person name="Ammiraju J.S.S."/>
            <person name="Engler F."/>
            <person name="Soderlund C."/>
            <person name="Wing R.A."/>
            <person name="Palmer L.E."/>
            <person name="de la Bastide M."/>
            <person name="Spiegel L."/>
            <person name="Nascimento L."/>
            <person name="Zutavern T."/>
            <person name="O'Shaughnessy A."/>
            <person name="Dike S."/>
            <person name="Dedhia N."/>
            <person name="Preston R."/>
            <person name="Balija V."/>
            <person name="McCombie W.R."/>
            <person name="Chow T."/>
            <person name="Chen H."/>
            <person name="Chung M."/>
            <person name="Chen C."/>
            <person name="Shaw J."/>
            <person name="Wu H."/>
            <person name="Hsiao K."/>
            <person name="Chao Y."/>
            <person name="Chu M."/>
            <person name="Cheng C."/>
            <person name="Hour A."/>
            <person name="Lee P."/>
            <person name="Lin S."/>
            <person name="Lin Y."/>
            <person name="Liou J."/>
            <person name="Liu S."/>
            <person name="Hsing Y."/>
            <person name="Raghuvanshi S."/>
            <person name="Mohanty A."/>
            <person name="Bharti A.K."/>
            <person name="Gaur A."/>
            <person name="Gupta V."/>
            <person name="Kumar D."/>
            <person name="Ravi V."/>
            <person name="Vij S."/>
            <person name="Kapur A."/>
            <person name="Khurana P."/>
            <person name="Khurana P."/>
            <person name="Khurana J.P."/>
            <person name="Tyagi A.K."/>
            <person name="Gaikwad K."/>
            <person name="Singh A."/>
            <person name="Dalal V."/>
            <person name="Srivastava S."/>
            <person name="Dixit A."/>
            <person name="Pal A.K."/>
            <person name="Ghazi I.A."/>
            <person name="Yadav M."/>
            <person name="Pandit A."/>
            <person name="Bhargava A."/>
            <person name="Sureshbabu K."/>
            <person name="Batra K."/>
            <person name="Sharma T.R."/>
            <person name="Mohapatra T."/>
            <person name="Singh N.K."/>
            <person name="Messing J."/>
            <person name="Nelson A.B."/>
            <person name="Fuks G."/>
            <person name="Kavchok S."/>
            <person name="Keizer G."/>
            <person name="Linton E."/>
            <person name="Llaca V."/>
            <person name="Song R."/>
            <person name="Tanyolac B."/>
            <person name="Young S."/>
            <person name="Ho-Il K."/>
            <person name="Hahn J.H."/>
            <person name="Sangsakoo G."/>
            <person name="Vanavichit A."/>
            <person name="de Mattos Luiz.A.T."/>
            <person name="Zimmer P.D."/>
            <person name="Malone G."/>
            <person name="Dellagostin O."/>
            <person name="de Oliveira A.C."/>
            <person name="Bevan M."/>
            <person name="Bancroft I."/>
            <person name="Minx P."/>
            <person name="Cordum H."/>
            <person name="Wilson R."/>
            <person name="Cheng Z."/>
            <person name="Jin W."/>
            <person name="Jiang J."/>
            <person name="Leong S.A."/>
            <person name="Iwama H."/>
            <person name="Gojobori T."/>
            <person name="Itoh T."/>
            <person name="Niimura Y."/>
            <person name="Fujii Y."/>
            <person name="Habara T."/>
            <person name="Sakai H."/>
            <person name="Sato Y."/>
            <person name="Wilson G."/>
            <person name="Kumar K."/>
            <person name="McCouch S."/>
            <person name="Juretic N."/>
            <person name="Hoen D."/>
            <person name="Wright S."/>
            <person name="Bruskiewich R."/>
            <person name="Bureau T."/>
            <person name="Miyao A."/>
            <person name="Hirochika H."/>
            <person name="Nishikawa T."/>
            <person name="Kadowaki K."/>
            <person name="Sugiura M."/>
            <person name="Burr B."/>
            <person name="Sasaki T."/>
        </authorList>
    </citation>
    <scope>NUCLEOTIDE SEQUENCE [LARGE SCALE GENOMIC DNA]</scope>
    <source>
        <strain evidence="3">cv. Nipponbare</strain>
    </source>
</reference>
<dbReference type="EMBL" id="AP005811">
    <property type="protein sequence ID" value="BAD23614.1"/>
    <property type="molecule type" value="Genomic_DNA"/>
</dbReference>
<organism evidence="2 3">
    <name type="scientific">Oryza sativa subsp. japonica</name>
    <name type="common">Rice</name>
    <dbReference type="NCBI Taxonomy" id="39947"/>
    <lineage>
        <taxon>Eukaryota</taxon>
        <taxon>Viridiplantae</taxon>
        <taxon>Streptophyta</taxon>
        <taxon>Embryophyta</taxon>
        <taxon>Tracheophyta</taxon>
        <taxon>Spermatophyta</taxon>
        <taxon>Magnoliopsida</taxon>
        <taxon>Liliopsida</taxon>
        <taxon>Poales</taxon>
        <taxon>Poaceae</taxon>
        <taxon>BOP clade</taxon>
        <taxon>Oryzoideae</taxon>
        <taxon>Oryzeae</taxon>
        <taxon>Oryzinae</taxon>
        <taxon>Oryza</taxon>
        <taxon>Oryza sativa</taxon>
    </lineage>
</organism>
<sequence>MAPPIVGNRRVFPGRLPWPPAPLPELPRGRTTSPRLLLLSLRCRPASSRLSLLARAPSGRAVASSSVAAASSPTACPPFRAVTTGGAFLPSPFSFLRAGRLQPPLPPRPRAVRPCRRLPRLCNTVPFTGLTVSSPETRRNGAPAGNQWHWCHCTPSSRLLSLIGAAAVVVTILPRHHRAILFPGQATASPVFRRNAVARAASPSVSSAPTPAAPFAVPVRRRTSPSPPPASQRQGRPRPRLSFDRTPPVFVVVVIVPPRRLVVSRRRLHRGHRCGVSHAVLTSVQLLPAALVASSPAPVVVVVVLSSFQVVVAFVPPSSRPRPSSVFRQGRCSPRRRLRPRLRVVKPRASRVSPSSKDRRRSRSLAIRLRRARSSLSFPRLVAWCIKLQMIISWSYELRIDLFKSPNLLSFRRFSKRGLRSSPKVRKAVLSE</sequence>
<feature type="compositionally biased region" description="Low complexity" evidence="1">
    <location>
        <begin position="200"/>
        <end position="218"/>
    </location>
</feature>
<gene>
    <name evidence="2" type="primary">P0706E03.26</name>
</gene>
<evidence type="ECO:0000313" key="3">
    <source>
        <dbReference type="Proteomes" id="UP000000763"/>
    </source>
</evidence>
<evidence type="ECO:0000313" key="2">
    <source>
        <dbReference type="EMBL" id="BAD23614.1"/>
    </source>
</evidence>
<name>Q6K2M9_ORYSJ</name>
<dbReference type="Proteomes" id="UP000000763">
    <property type="component" value="Chromosome 9"/>
</dbReference>
<reference evidence="3" key="2">
    <citation type="journal article" date="2008" name="Nucleic Acids Res.">
        <title>The rice annotation project database (RAP-DB): 2008 update.</title>
        <authorList>
            <consortium name="The rice annotation project (RAP)"/>
        </authorList>
    </citation>
    <scope>GENOME REANNOTATION</scope>
    <source>
        <strain evidence="3">cv. Nipponbare</strain>
    </source>
</reference>
<feature type="region of interest" description="Disordered" evidence="1">
    <location>
        <begin position="200"/>
        <end position="242"/>
    </location>
</feature>